<proteinExistence type="predicted"/>
<evidence type="ECO:0000313" key="4">
    <source>
        <dbReference type="EMBL" id="ESO92450.1"/>
    </source>
</evidence>
<dbReference type="PANTHER" id="PTHR23119:SF51">
    <property type="entry name" value="DISKS LARGE 1 TUMOR SUPPRESSOR PROTEIN"/>
    <property type="match status" value="1"/>
</dbReference>
<dbReference type="GO" id="GO:0043113">
    <property type="term" value="P:receptor clustering"/>
    <property type="evidence" value="ECO:0007669"/>
    <property type="project" value="TreeGrafter"/>
</dbReference>
<evidence type="ECO:0000256" key="2">
    <source>
        <dbReference type="ARBA" id="ARBA00023136"/>
    </source>
</evidence>
<dbReference type="GO" id="GO:0098609">
    <property type="term" value="P:cell-cell adhesion"/>
    <property type="evidence" value="ECO:0007669"/>
    <property type="project" value="TreeGrafter"/>
</dbReference>
<dbReference type="InterPro" id="IPR036034">
    <property type="entry name" value="PDZ_sf"/>
</dbReference>
<dbReference type="SMART" id="SM00228">
    <property type="entry name" value="PDZ"/>
    <property type="match status" value="1"/>
</dbReference>
<dbReference type="GO" id="GO:0045197">
    <property type="term" value="P:establishment or maintenance of epithelial cell apical/basal polarity"/>
    <property type="evidence" value="ECO:0007669"/>
    <property type="project" value="TreeGrafter"/>
</dbReference>
<dbReference type="RefSeq" id="XP_009057001.1">
    <property type="nucleotide sequence ID" value="XM_009058753.1"/>
</dbReference>
<dbReference type="GO" id="GO:0097120">
    <property type="term" value="P:receptor localization to synapse"/>
    <property type="evidence" value="ECO:0007669"/>
    <property type="project" value="TreeGrafter"/>
</dbReference>
<dbReference type="Proteomes" id="UP000030746">
    <property type="component" value="Unassembled WGS sequence"/>
</dbReference>
<evidence type="ECO:0000259" key="3">
    <source>
        <dbReference type="PROSITE" id="PS50106"/>
    </source>
</evidence>
<dbReference type="Gene3D" id="2.30.42.10">
    <property type="match status" value="1"/>
</dbReference>
<dbReference type="GO" id="GO:0019901">
    <property type="term" value="F:protein kinase binding"/>
    <property type="evidence" value="ECO:0007669"/>
    <property type="project" value="TreeGrafter"/>
</dbReference>
<dbReference type="HOGENOM" id="CLU_149433_2_2_1"/>
<feature type="non-terminal residue" evidence="4">
    <location>
        <position position="1"/>
    </location>
</feature>
<keyword evidence="5" id="KW-1185">Reference proteome</keyword>
<sequence length="86" mass="9106">GLGMRIVGGQESENGEMGAYVTMVIKGGPADVQGGIKEGDQILEVDGQSLVGVTFEEARAITDKTGNVVQLVVIHQVPRYTLDCIF</sequence>
<dbReference type="InterPro" id="IPR050614">
    <property type="entry name" value="Synaptic_Scaffolding_LAP-MAGUK"/>
</dbReference>
<dbReference type="GO" id="GO:0016323">
    <property type="term" value="C:basolateral plasma membrane"/>
    <property type="evidence" value="ECO:0007669"/>
    <property type="project" value="TreeGrafter"/>
</dbReference>
<dbReference type="Pfam" id="PF00595">
    <property type="entry name" value="PDZ"/>
    <property type="match status" value="1"/>
</dbReference>
<organism evidence="4 5">
    <name type="scientific">Lottia gigantea</name>
    <name type="common">Giant owl limpet</name>
    <dbReference type="NCBI Taxonomy" id="225164"/>
    <lineage>
        <taxon>Eukaryota</taxon>
        <taxon>Metazoa</taxon>
        <taxon>Spiralia</taxon>
        <taxon>Lophotrochozoa</taxon>
        <taxon>Mollusca</taxon>
        <taxon>Gastropoda</taxon>
        <taxon>Patellogastropoda</taxon>
        <taxon>Lottioidea</taxon>
        <taxon>Lottiidae</taxon>
        <taxon>Lottia</taxon>
    </lineage>
</organism>
<reference evidence="4 5" key="1">
    <citation type="journal article" date="2013" name="Nature">
        <title>Insights into bilaterian evolution from three spiralian genomes.</title>
        <authorList>
            <person name="Simakov O."/>
            <person name="Marletaz F."/>
            <person name="Cho S.J."/>
            <person name="Edsinger-Gonzales E."/>
            <person name="Havlak P."/>
            <person name="Hellsten U."/>
            <person name="Kuo D.H."/>
            <person name="Larsson T."/>
            <person name="Lv J."/>
            <person name="Arendt D."/>
            <person name="Savage R."/>
            <person name="Osoegawa K."/>
            <person name="de Jong P."/>
            <person name="Grimwood J."/>
            <person name="Chapman J.A."/>
            <person name="Shapiro H."/>
            <person name="Aerts A."/>
            <person name="Otillar R.P."/>
            <person name="Terry A.Y."/>
            <person name="Boore J.L."/>
            <person name="Grigoriev I.V."/>
            <person name="Lindberg D.R."/>
            <person name="Seaver E.C."/>
            <person name="Weisblat D.A."/>
            <person name="Putnam N.H."/>
            <person name="Rokhsar D.S."/>
        </authorList>
    </citation>
    <scope>NUCLEOTIDE SEQUENCE [LARGE SCALE GENOMIC DNA]</scope>
</reference>
<dbReference type="GeneID" id="20231923"/>
<gene>
    <name evidence="4" type="ORF">LOTGIDRAFT_121024</name>
</gene>
<dbReference type="SUPFAM" id="SSF50156">
    <property type="entry name" value="PDZ domain-like"/>
    <property type="match status" value="1"/>
</dbReference>
<dbReference type="EMBL" id="KB202094">
    <property type="protein sequence ID" value="ESO92450.1"/>
    <property type="molecule type" value="Genomic_DNA"/>
</dbReference>
<evidence type="ECO:0000256" key="1">
    <source>
        <dbReference type="ARBA" id="ARBA00004370"/>
    </source>
</evidence>
<dbReference type="KEGG" id="lgi:LOTGIDRAFT_121024"/>
<comment type="subcellular location">
    <subcellularLocation>
        <location evidence="1">Membrane</location>
    </subcellularLocation>
</comment>
<dbReference type="OMA" id="ICICICE"/>
<protein>
    <recommendedName>
        <fullName evidence="3">PDZ domain-containing protein</fullName>
    </recommendedName>
</protein>
<dbReference type="InterPro" id="IPR001478">
    <property type="entry name" value="PDZ"/>
</dbReference>
<feature type="domain" description="PDZ" evidence="3">
    <location>
        <begin position="1"/>
        <end position="77"/>
    </location>
</feature>
<dbReference type="STRING" id="225164.V4ABJ4"/>
<dbReference type="AlphaFoldDB" id="V4ABJ4"/>
<dbReference type="OrthoDB" id="78824at2759"/>
<dbReference type="CTD" id="20231923"/>
<name>V4ABJ4_LOTGI</name>
<evidence type="ECO:0000313" key="5">
    <source>
        <dbReference type="Proteomes" id="UP000030746"/>
    </source>
</evidence>
<accession>V4ABJ4</accession>
<dbReference type="PANTHER" id="PTHR23119">
    <property type="entry name" value="DISCS LARGE"/>
    <property type="match status" value="1"/>
</dbReference>
<dbReference type="GO" id="GO:0030054">
    <property type="term" value="C:cell junction"/>
    <property type="evidence" value="ECO:0007669"/>
    <property type="project" value="TreeGrafter"/>
</dbReference>
<keyword evidence="2" id="KW-0472">Membrane</keyword>
<dbReference type="PROSITE" id="PS50106">
    <property type="entry name" value="PDZ"/>
    <property type="match status" value="1"/>
</dbReference>